<dbReference type="RefSeq" id="WP_193925825.1">
    <property type="nucleotide sequence ID" value="NZ_JADEWL010000225.1"/>
</dbReference>
<sequence length="328" mass="36348">MSQENQDIQPSSPPKNPPFWKASLIKVLRATIGVLETTAVKLETQTPPSSEDKPGFLQKLQQGWSGILAKIRLFLPAQFSAKLSDTALTGIISGITIMVFLITSNLSASKPPQIAIVPPNTETNPVVSITNPQSEETASLPPEQEIPSTVEQQEQPQQTPDLPPEQEITATVEQQEQPQQTPDLPPEQEITATVEQQEQPQQTPLIEPQQQELETTPTPLTPEETLIAAIQNQIAEISVTPKGFSSANRTFSGIIQSIQVNFLDSNLMIKISNDWYSLDKKQQDKLAAEIWQRSQELDFTHLEITDVKSKILARNPVVGTEMIILKRK</sequence>
<organism evidence="2 3">
    <name type="scientific">Plectonema cf. radiosum LEGE 06105</name>
    <dbReference type="NCBI Taxonomy" id="945769"/>
    <lineage>
        <taxon>Bacteria</taxon>
        <taxon>Bacillati</taxon>
        <taxon>Cyanobacteriota</taxon>
        <taxon>Cyanophyceae</taxon>
        <taxon>Oscillatoriophycideae</taxon>
        <taxon>Oscillatoriales</taxon>
        <taxon>Microcoleaceae</taxon>
        <taxon>Plectonema</taxon>
    </lineage>
</organism>
<feature type="region of interest" description="Disordered" evidence="1">
    <location>
        <begin position="194"/>
        <end position="217"/>
    </location>
</feature>
<keyword evidence="3" id="KW-1185">Reference proteome</keyword>
<dbReference type="Proteomes" id="UP000620559">
    <property type="component" value="Unassembled WGS sequence"/>
</dbReference>
<gene>
    <name evidence="2" type="ORF">IQ247_30545</name>
</gene>
<evidence type="ECO:0000313" key="3">
    <source>
        <dbReference type="Proteomes" id="UP000620559"/>
    </source>
</evidence>
<evidence type="ECO:0000256" key="1">
    <source>
        <dbReference type="SAM" id="MobiDB-lite"/>
    </source>
</evidence>
<name>A0A8J7FPW0_9CYAN</name>
<feature type="compositionally biased region" description="Low complexity" evidence="1">
    <location>
        <begin position="151"/>
        <end position="160"/>
    </location>
</feature>
<feature type="region of interest" description="Disordered" evidence="1">
    <location>
        <begin position="116"/>
        <end position="163"/>
    </location>
</feature>
<dbReference type="EMBL" id="JADEWL010000225">
    <property type="protein sequence ID" value="MBE9216941.1"/>
    <property type="molecule type" value="Genomic_DNA"/>
</dbReference>
<protein>
    <submittedName>
        <fullName evidence="2">Uncharacterized protein</fullName>
    </submittedName>
</protein>
<accession>A0A8J7FPW0</accession>
<reference evidence="2" key="1">
    <citation type="submission" date="2020-10" db="EMBL/GenBank/DDBJ databases">
        <authorList>
            <person name="Castelo-Branco R."/>
            <person name="Eusebio N."/>
            <person name="Adriana R."/>
            <person name="Vieira A."/>
            <person name="Brugerolle De Fraissinette N."/>
            <person name="Rezende De Castro R."/>
            <person name="Schneider M.P."/>
            <person name="Vasconcelos V."/>
            <person name="Leao P.N."/>
        </authorList>
    </citation>
    <scope>NUCLEOTIDE SEQUENCE</scope>
    <source>
        <strain evidence="2">LEGE 06105</strain>
    </source>
</reference>
<dbReference type="AlphaFoldDB" id="A0A8J7FPW0"/>
<comment type="caution">
    <text evidence="2">The sequence shown here is derived from an EMBL/GenBank/DDBJ whole genome shotgun (WGS) entry which is preliminary data.</text>
</comment>
<proteinExistence type="predicted"/>
<evidence type="ECO:0000313" key="2">
    <source>
        <dbReference type="EMBL" id="MBE9216941.1"/>
    </source>
</evidence>
<feature type="compositionally biased region" description="Low complexity" evidence="1">
    <location>
        <begin position="195"/>
        <end position="217"/>
    </location>
</feature>
<feature type="compositionally biased region" description="Polar residues" evidence="1">
    <location>
        <begin position="120"/>
        <end position="137"/>
    </location>
</feature>